<keyword evidence="3" id="KW-1185">Reference proteome</keyword>
<dbReference type="InterPro" id="IPR011604">
    <property type="entry name" value="PDDEXK-like_dom_sf"/>
</dbReference>
<accession>F6DM08</accession>
<name>F6DM08_DESRL</name>
<dbReference type="Pfam" id="PF10926">
    <property type="entry name" value="DUF2800"/>
    <property type="match status" value="1"/>
</dbReference>
<dbReference type="InterPro" id="IPR021229">
    <property type="entry name" value="DUF2800"/>
</dbReference>
<reference evidence="3" key="1">
    <citation type="submission" date="2011-05" db="EMBL/GenBank/DDBJ databases">
        <title>Complete sequence of Desulfotomaculum ruminis DSM 2154.</title>
        <authorList>
            <person name="Lucas S."/>
            <person name="Copeland A."/>
            <person name="Lapidus A."/>
            <person name="Cheng J.-F."/>
            <person name="Goodwin L."/>
            <person name="Pitluck S."/>
            <person name="Lu M."/>
            <person name="Detter J.C."/>
            <person name="Han C."/>
            <person name="Tapia R."/>
            <person name="Land M."/>
            <person name="Hauser L."/>
            <person name="Kyrpides N."/>
            <person name="Ivanova N."/>
            <person name="Mikhailova N."/>
            <person name="Pagani I."/>
            <person name="Stams A.J.M."/>
            <person name="Plugge C.M."/>
            <person name="Muyzer G."/>
            <person name="Kuever J."/>
            <person name="Parshina S.N."/>
            <person name="Ivanova A.E."/>
            <person name="Nazina T.N."/>
            <person name="Brambilla E."/>
            <person name="Spring S."/>
            <person name="Klenk H.-P."/>
            <person name="Woyke T."/>
        </authorList>
    </citation>
    <scope>NUCLEOTIDE SEQUENCE [LARGE SCALE GENOMIC DNA]</scope>
    <source>
        <strain evidence="3">ATCC 23193 / DSM 2154 / NCIB 8452 / DL</strain>
    </source>
</reference>
<dbReference type="STRING" id="696281.Desru_1075"/>
<evidence type="ECO:0000313" key="3">
    <source>
        <dbReference type="Proteomes" id="UP000009234"/>
    </source>
</evidence>
<dbReference type="OrthoDB" id="9766061at2"/>
<dbReference type="HOGENOM" id="CLU_043122_1_1_9"/>
<evidence type="ECO:0008006" key="4">
    <source>
        <dbReference type="Google" id="ProtNLM"/>
    </source>
</evidence>
<keyword evidence="1" id="KW-0378">Hydrolase</keyword>
<dbReference type="KEGG" id="dru:Desru_1075"/>
<dbReference type="GO" id="GO:0016787">
    <property type="term" value="F:hydrolase activity"/>
    <property type="evidence" value="ECO:0007669"/>
    <property type="project" value="UniProtKB-KW"/>
</dbReference>
<protein>
    <recommendedName>
        <fullName evidence="4">DUF2800 domain-containing protein</fullName>
    </recommendedName>
</protein>
<evidence type="ECO:0000313" key="2">
    <source>
        <dbReference type="EMBL" id="AEG59350.1"/>
    </source>
</evidence>
<organism evidence="2 3">
    <name type="scientific">Desulforamulus ruminis (strain ATCC 23193 / DSM 2154 / NCIMB 8452 / DL)</name>
    <name type="common">Desulfotomaculum ruminis</name>
    <dbReference type="NCBI Taxonomy" id="696281"/>
    <lineage>
        <taxon>Bacteria</taxon>
        <taxon>Bacillati</taxon>
        <taxon>Bacillota</taxon>
        <taxon>Clostridia</taxon>
        <taxon>Eubacteriales</taxon>
        <taxon>Peptococcaceae</taxon>
        <taxon>Desulforamulus</taxon>
    </lineage>
</organism>
<dbReference type="RefSeq" id="WP_013841121.1">
    <property type="nucleotide sequence ID" value="NC_015589.1"/>
</dbReference>
<reference evidence="2 3" key="2">
    <citation type="journal article" date="2012" name="Stand. Genomic Sci.">
        <title>Complete genome sequence of the sulfate-reducing firmicute Desulfotomaculum ruminis type strain (DL(T)).</title>
        <authorList>
            <person name="Spring S."/>
            <person name="Visser M."/>
            <person name="Lu M."/>
            <person name="Copeland A."/>
            <person name="Lapidus A."/>
            <person name="Lucas S."/>
            <person name="Cheng J.F."/>
            <person name="Han C."/>
            <person name="Tapia R."/>
            <person name="Goodwin L.A."/>
            <person name="Pitluck S."/>
            <person name="Ivanova N."/>
            <person name="Land M."/>
            <person name="Hauser L."/>
            <person name="Larimer F."/>
            <person name="Rohde M."/>
            <person name="Goker M."/>
            <person name="Detter J.C."/>
            <person name="Kyrpides N.C."/>
            <person name="Woyke T."/>
            <person name="Schaap P.J."/>
            <person name="Plugge C.M."/>
            <person name="Muyzer G."/>
            <person name="Kuever J."/>
            <person name="Pereira I.A."/>
            <person name="Parshina S.N."/>
            <person name="Bernier-Latmani R."/>
            <person name="Stams A.J."/>
            <person name="Klenk H.P."/>
        </authorList>
    </citation>
    <scope>NUCLEOTIDE SEQUENCE [LARGE SCALE GENOMIC DNA]</scope>
    <source>
        <strain evidence="3">ATCC 23193 / DSM 2154 / NCIB 8452 / DL</strain>
    </source>
</reference>
<dbReference type="EMBL" id="CP002780">
    <property type="protein sequence ID" value="AEG59350.1"/>
    <property type="molecule type" value="Genomic_DNA"/>
</dbReference>
<dbReference type="AlphaFoldDB" id="F6DM08"/>
<dbReference type="eggNOG" id="COG2887">
    <property type="taxonomic scope" value="Bacteria"/>
</dbReference>
<dbReference type="Proteomes" id="UP000009234">
    <property type="component" value="Chromosome"/>
</dbReference>
<gene>
    <name evidence="2" type="ordered locus">Desru_1075</name>
</gene>
<dbReference type="Gene3D" id="3.90.320.10">
    <property type="match status" value="1"/>
</dbReference>
<sequence length="392" mass="44025">MSAPQAHAVLSASGSGRWMACPPSAQLERQFPDETSEYAAEGTFAHSLAELHLAHYLGYTGMIVFNQNLKKLKGNPHYSQDMEDYIQDYRDLVIERINEARTRTKDLIVLLEQRLDYSPWVPDGFGTGDVVIIADKTLDIIDLKYGKGVPVSAENNSQMRLYGLGALHQFEHLYDIETVRMTITQPRLDSVSTAEMTAEELLAWAEKVVKPLAKMAIAGEGTFSAGDHCRFCKARYTCRERANANLKMAQYDFREPPLLSHDEIAAVLSKAEELQKWTSDVQNYALEQAEKHGVKFPGWKLVEGRSNRKYTDKDAVATILLAEGYKEGDIYKPKEILGITDMEKTLGKKRFNQLLHDHVIKPAGKPTLAPETDKRTEINSIDSAKADFNEAV</sequence>
<evidence type="ECO:0000256" key="1">
    <source>
        <dbReference type="ARBA" id="ARBA00022801"/>
    </source>
</evidence>
<proteinExistence type="predicted"/>